<protein>
    <submittedName>
        <fullName evidence="1">Uncharacterized protein</fullName>
    </submittedName>
</protein>
<sequence length="33" mass="3545">MGSADDIAAAVHQMLHTIQQHSSSSSMLNQHPN</sequence>
<evidence type="ECO:0000313" key="5">
    <source>
        <dbReference type="Proteomes" id="UP000634136"/>
    </source>
</evidence>
<dbReference type="EMBL" id="JAAIUW010000009">
    <property type="protein sequence ID" value="KAF7815152.1"/>
    <property type="molecule type" value="Genomic_DNA"/>
</dbReference>
<proteinExistence type="predicted"/>
<keyword evidence="5" id="KW-1185">Reference proteome</keyword>
<evidence type="ECO:0000313" key="1">
    <source>
        <dbReference type="EMBL" id="KAF7815152.1"/>
    </source>
</evidence>
<gene>
    <name evidence="3" type="ORF">G2W53_004385</name>
    <name evidence="4" type="ORF">G2W53_004398</name>
    <name evidence="2" type="ORF">G2W53_027306</name>
    <name evidence="1" type="ORF">G2W53_029121</name>
</gene>
<organism evidence="1 5">
    <name type="scientific">Senna tora</name>
    <dbReference type="NCBI Taxonomy" id="362788"/>
    <lineage>
        <taxon>Eukaryota</taxon>
        <taxon>Viridiplantae</taxon>
        <taxon>Streptophyta</taxon>
        <taxon>Embryophyta</taxon>
        <taxon>Tracheophyta</taxon>
        <taxon>Spermatophyta</taxon>
        <taxon>Magnoliopsida</taxon>
        <taxon>eudicotyledons</taxon>
        <taxon>Gunneridae</taxon>
        <taxon>Pentapetalae</taxon>
        <taxon>rosids</taxon>
        <taxon>fabids</taxon>
        <taxon>Fabales</taxon>
        <taxon>Fabaceae</taxon>
        <taxon>Caesalpinioideae</taxon>
        <taxon>Cassia clade</taxon>
        <taxon>Senna</taxon>
    </lineage>
</organism>
<accession>A0A834WAD7</accession>
<reference evidence="1" key="1">
    <citation type="submission" date="2020-09" db="EMBL/GenBank/DDBJ databases">
        <title>Genome-Enabled Discovery of Anthraquinone Biosynthesis in Senna tora.</title>
        <authorList>
            <person name="Kang S.-H."/>
            <person name="Pandey R.P."/>
            <person name="Lee C.-M."/>
            <person name="Sim J.-S."/>
            <person name="Jeong J.-T."/>
            <person name="Choi B.-S."/>
            <person name="Jung M."/>
            <person name="Ginzburg D."/>
            <person name="Zhao K."/>
            <person name="Won S.Y."/>
            <person name="Oh T.-J."/>
            <person name="Yu Y."/>
            <person name="Kim N.-H."/>
            <person name="Lee O.R."/>
            <person name="Lee T.-H."/>
            <person name="Bashyal P."/>
            <person name="Kim T.-S."/>
            <person name="Lee W.-H."/>
            <person name="Kawkins C."/>
            <person name="Kim C.-K."/>
            <person name="Kim J.S."/>
            <person name="Ahn B.O."/>
            <person name="Rhee S.Y."/>
            <person name="Sohng J.K."/>
        </authorList>
    </citation>
    <scope>NUCLEOTIDE SEQUENCE</scope>
    <source>
        <tissue evidence="1">Leaf</tissue>
    </source>
</reference>
<dbReference type="EMBL" id="JAAIUW010000002">
    <property type="protein sequence ID" value="KAF7842087.1"/>
    <property type="molecule type" value="Genomic_DNA"/>
</dbReference>
<evidence type="ECO:0000313" key="4">
    <source>
        <dbReference type="EMBL" id="KAF7842100.1"/>
    </source>
</evidence>
<dbReference type="EMBL" id="JAAIUW010000008">
    <property type="protein sequence ID" value="KAF7821851.1"/>
    <property type="molecule type" value="Genomic_DNA"/>
</dbReference>
<evidence type="ECO:0000313" key="3">
    <source>
        <dbReference type="EMBL" id="KAF7842087.1"/>
    </source>
</evidence>
<comment type="caution">
    <text evidence="1">The sequence shown here is derived from an EMBL/GenBank/DDBJ whole genome shotgun (WGS) entry which is preliminary data.</text>
</comment>
<dbReference type="EMBL" id="JAAIUW010000002">
    <property type="protein sequence ID" value="KAF7842100.1"/>
    <property type="molecule type" value="Genomic_DNA"/>
</dbReference>
<dbReference type="Proteomes" id="UP000634136">
    <property type="component" value="Unassembled WGS sequence"/>
</dbReference>
<name>A0A834WAD7_9FABA</name>
<evidence type="ECO:0000313" key="2">
    <source>
        <dbReference type="EMBL" id="KAF7821851.1"/>
    </source>
</evidence>
<dbReference type="AlphaFoldDB" id="A0A834WAD7"/>